<dbReference type="Pfam" id="PF00512">
    <property type="entry name" value="HisKA"/>
    <property type="match status" value="1"/>
</dbReference>
<reference evidence="9 10" key="1">
    <citation type="submission" date="2018-01" db="EMBL/GenBank/DDBJ databases">
        <title>A novel member of the phylum Bacteroidetes isolated from glacier ice.</title>
        <authorList>
            <person name="Liu Q."/>
            <person name="Xin Y.-H."/>
        </authorList>
    </citation>
    <scope>NUCLEOTIDE SEQUENCE [LARGE SCALE GENOMIC DNA]</scope>
    <source>
        <strain evidence="9 10">RB1R16</strain>
    </source>
</reference>
<proteinExistence type="predicted"/>
<keyword evidence="7" id="KW-0812">Transmembrane</keyword>
<evidence type="ECO:0000256" key="7">
    <source>
        <dbReference type="SAM" id="Phobius"/>
    </source>
</evidence>
<gene>
    <name evidence="9" type="ORF">CJD36_011630</name>
</gene>
<dbReference type="SUPFAM" id="SSF47384">
    <property type="entry name" value="Homodimeric domain of signal transducing histidine kinase"/>
    <property type="match status" value="1"/>
</dbReference>
<dbReference type="SMART" id="SM00387">
    <property type="entry name" value="HATPase_c"/>
    <property type="match status" value="1"/>
</dbReference>
<comment type="caution">
    <text evidence="9">The sequence shown here is derived from an EMBL/GenBank/DDBJ whole genome shotgun (WGS) entry which is preliminary data.</text>
</comment>
<dbReference type="PRINTS" id="PR00344">
    <property type="entry name" value="BCTRLSENSOR"/>
</dbReference>
<dbReference type="GO" id="GO:0016036">
    <property type="term" value="P:cellular response to phosphate starvation"/>
    <property type="evidence" value="ECO:0007669"/>
    <property type="project" value="TreeGrafter"/>
</dbReference>
<dbReference type="CDD" id="cd00082">
    <property type="entry name" value="HisKA"/>
    <property type="match status" value="1"/>
</dbReference>
<dbReference type="AlphaFoldDB" id="A0A2S7SVQ5"/>
<evidence type="ECO:0000259" key="8">
    <source>
        <dbReference type="PROSITE" id="PS50109"/>
    </source>
</evidence>
<evidence type="ECO:0000256" key="6">
    <source>
        <dbReference type="ARBA" id="ARBA00023012"/>
    </source>
</evidence>
<feature type="transmembrane region" description="Helical" evidence="7">
    <location>
        <begin position="12"/>
        <end position="32"/>
    </location>
</feature>
<dbReference type="RefSeq" id="WP_105039344.1">
    <property type="nucleotide sequence ID" value="NZ_PPSL01000003.1"/>
</dbReference>
<dbReference type="PANTHER" id="PTHR45453:SF1">
    <property type="entry name" value="PHOSPHATE REGULON SENSOR PROTEIN PHOR"/>
    <property type="match status" value="1"/>
</dbReference>
<dbReference type="Proteomes" id="UP000239872">
    <property type="component" value="Unassembled WGS sequence"/>
</dbReference>
<name>A0A2S7SVQ5_9BACT</name>
<sequence length="439" mass="49130">MMNGGKKINLRSIKALMVFCQVLLVVFTIQWLSSQYNTQRDELKKNLTKIFTDIQHKVSDSLILEHVVDPVAAKTPQKEAKLLATDQDGHVVNLSPGKIHSMVAGGVMISRGQEQSLFKMDTIAFNEMFASQMKQNGWDFNSSWVVNCDSNKEGKSIFIKSDFFTQDNGIIVRDYSGYLMMKLLPQLLFVLVLLTLTAAAFVIAYKGLSSQLKLSQLKDDFISNMSHELKTPISTVKLALEALNNYNIIDDPKLSREYLGMATSEMDRLELLATRVLNTSLLENGKMHIQRESYDLRQLVTEVLQNMQLRFAQHEANVSFNVTGNNFVAPIDKLHMQGVLVNLLDNSLKYSTSAPNIAVTLTENSGAIQLSLTDNGPGIPEEYKEKIFEKFFRVPNGLRHNTKGYGLGLSYAAQVMRQHNGSINVNNVNAGGCVFTLTF</sequence>
<dbReference type="SUPFAM" id="SSF55874">
    <property type="entry name" value="ATPase domain of HSP90 chaperone/DNA topoisomerase II/histidine kinase"/>
    <property type="match status" value="1"/>
</dbReference>
<evidence type="ECO:0000256" key="5">
    <source>
        <dbReference type="ARBA" id="ARBA00022777"/>
    </source>
</evidence>
<evidence type="ECO:0000256" key="4">
    <source>
        <dbReference type="ARBA" id="ARBA00022679"/>
    </source>
</evidence>
<dbReference type="InterPro" id="IPR003594">
    <property type="entry name" value="HATPase_dom"/>
</dbReference>
<dbReference type="GO" id="GO:0000155">
    <property type="term" value="F:phosphorelay sensor kinase activity"/>
    <property type="evidence" value="ECO:0007669"/>
    <property type="project" value="InterPro"/>
</dbReference>
<feature type="transmembrane region" description="Helical" evidence="7">
    <location>
        <begin position="183"/>
        <end position="205"/>
    </location>
</feature>
<dbReference type="EC" id="2.7.13.3" evidence="2"/>
<dbReference type="Gene3D" id="3.30.565.10">
    <property type="entry name" value="Histidine kinase-like ATPase, C-terminal domain"/>
    <property type="match status" value="1"/>
</dbReference>
<organism evidence="9 10">
    <name type="scientific">Flavipsychrobacter stenotrophus</name>
    <dbReference type="NCBI Taxonomy" id="2077091"/>
    <lineage>
        <taxon>Bacteria</taxon>
        <taxon>Pseudomonadati</taxon>
        <taxon>Bacteroidota</taxon>
        <taxon>Chitinophagia</taxon>
        <taxon>Chitinophagales</taxon>
        <taxon>Chitinophagaceae</taxon>
        <taxon>Flavipsychrobacter</taxon>
    </lineage>
</organism>
<feature type="domain" description="Histidine kinase" evidence="8">
    <location>
        <begin position="224"/>
        <end position="439"/>
    </location>
</feature>
<keyword evidence="6" id="KW-0902">Two-component regulatory system</keyword>
<dbReference type="PANTHER" id="PTHR45453">
    <property type="entry name" value="PHOSPHATE REGULON SENSOR PROTEIN PHOR"/>
    <property type="match status" value="1"/>
</dbReference>
<keyword evidence="10" id="KW-1185">Reference proteome</keyword>
<dbReference type="InterPro" id="IPR005467">
    <property type="entry name" value="His_kinase_dom"/>
</dbReference>
<dbReference type="Gene3D" id="1.10.287.130">
    <property type="match status" value="1"/>
</dbReference>
<dbReference type="InterPro" id="IPR003661">
    <property type="entry name" value="HisK_dim/P_dom"/>
</dbReference>
<dbReference type="PROSITE" id="PS50109">
    <property type="entry name" value="HIS_KIN"/>
    <property type="match status" value="1"/>
</dbReference>
<evidence type="ECO:0000256" key="3">
    <source>
        <dbReference type="ARBA" id="ARBA00022553"/>
    </source>
</evidence>
<dbReference type="InterPro" id="IPR050351">
    <property type="entry name" value="BphY/WalK/GraS-like"/>
</dbReference>
<evidence type="ECO:0000256" key="2">
    <source>
        <dbReference type="ARBA" id="ARBA00012438"/>
    </source>
</evidence>
<dbReference type="InterPro" id="IPR036890">
    <property type="entry name" value="HATPase_C_sf"/>
</dbReference>
<dbReference type="GO" id="GO:0004721">
    <property type="term" value="F:phosphoprotein phosphatase activity"/>
    <property type="evidence" value="ECO:0007669"/>
    <property type="project" value="TreeGrafter"/>
</dbReference>
<dbReference type="InterPro" id="IPR036097">
    <property type="entry name" value="HisK_dim/P_sf"/>
</dbReference>
<evidence type="ECO:0000256" key="1">
    <source>
        <dbReference type="ARBA" id="ARBA00000085"/>
    </source>
</evidence>
<dbReference type="Pfam" id="PF02518">
    <property type="entry name" value="HATPase_c"/>
    <property type="match status" value="1"/>
</dbReference>
<dbReference type="OrthoDB" id="9804645at2"/>
<keyword evidence="5" id="KW-0418">Kinase</keyword>
<accession>A0A2S7SVQ5</accession>
<dbReference type="GO" id="GO:0005886">
    <property type="term" value="C:plasma membrane"/>
    <property type="evidence" value="ECO:0007669"/>
    <property type="project" value="TreeGrafter"/>
</dbReference>
<evidence type="ECO:0000313" key="10">
    <source>
        <dbReference type="Proteomes" id="UP000239872"/>
    </source>
</evidence>
<keyword evidence="3" id="KW-0597">Phosphoprotein</keyword>
<dbReference type="CDD" id="cd00075">
    <property type="entry name" value="HATPase"/>
    <property type="match status" value="1"/>
</dbReference>
<comment type="catalytic activity">
    <reaction evidence="1">
        <text>ATP + protein L-histidine = ADP + protein N-phospho-L-histidine.</text>
        <dbReference type="EC" id="2.7.13.3"/>
    </reaction>
</comment>
<keyword evidence="7" id="KW-1133">Transmembrane helix</keyword>
<dbReference type="InterPro" id="IPR004358">
    <property type="entry name" value="Sig_transdc_His_kin-like_C"/>
</dbReference>
<keyword evidence="4" id="KW-0808">Transferase</keyword>
<dbReference type="FunFam" id="3.30.565.10:FF:000006">
    <property type="entry name" value="Sensor histidine kinase WalK"/>
    <property type="match status" value="1"/>
</dbReference>
<evidence type="ECO:0000313" key="9">
    <source>
        <dbReference type="EMBL" id="PQJ10616.1"/>
    </source>
</evidence>
<dbReference type="SMART" id="SM00388">
    <property type="entry name" value="HisKA"/>
    <property type="match status" value="1"/>
</dbReference>
<keyword evidence="7" id="KW-0472">Membrane</keyword>
<dbReference type="EMBL" id="PPSL01000003">
    <property type="protein sequence ID" value="PQJ10616.1"/>
    <property type="molecule type" value="Genomic_DNA"/>
</dbReference>
<protein>
    <recommendedName>
        <fullName evidence="2">histidine kinase</fullName>
        <ecNumber evidence="2">2.7.13.3</ecNumber>
    </recommendedName>
</protein>